<evidence type="ECO:0000256" key="5">
    <source>
        <dbReference type="ARBA" id="ARBA00023080"/>
    </source>
</evidence>
<dbReference type="InterPro" id="IPR029054">
    <property type="entry name" value="dUTPase-like"/>
</dbReference>
<feature type="non-terminal residue" evidence="8">
    <location>
        <position position="1"/>
    </location>
</feature>
<evidence type="ECO:0000313" key="8">
    <source>
        <dbReference type="EMBL" id="RKP04755.1"/>
    </source>
</evidence>
<dbReference type="PANTHER" id="PTHR11241">
    <property type="entry name" value="DEOXYURIDINE 5'-TRIPHOSPHATE NUCLEOTIDOHYDROLASE"/>
    <property type="match status" value="1"/>
</dbReference>
<dbReference type="STRING" id="78915.A0A4P9XGI4"/>
<dbReference type="InterPro" id="IPR036157">
    <property type="entry name" value="dUTPase-like_sf"/>
</dbReference>
<dbReference type="EMBL" id="KZ993476">
    <property type="protein sequence ID" value="RKP04755.1"/>
    <property type="molecule type" value="Genomic_DNA"/>
</dbReference>
<dbReference type="UniPathway" id="UPA00610">
    <property type="reaction ID" value="UER00666"/>
</dbReference>
<dbReference type="InterPro" id="IPR033704">
    <property type="entry name" value="dUTPase_trimeric"/>
</dbReference>
<evidence type="ECO:0000259" key="7">
    <source>
        <dbReference type="Pfam" id="PF00692"/>
    </source>
</evidence>
<evidence type="ECO:0000256" key="3">
    <source>
        <dbReference type="ARBA" id="ARBA00011233"/>
    </source>
</evidence>
<dbReference type="CDD" id="cd07557">
    <property type="entry name" value="trimeric_dUTPase"/>
    <property type="match status" value="1"/>
</dbReference>
<keyword evidence="5 6" id="KW-0546">Nucleotide metabolism</keyword>
<evidence type="ECO:0000256" key="6">
    <source>
        <dbReference type="RuleBase" id="RU367024"/>
    </source>
</evidence>
<organism evidence="8 9">
    <name type="scientific">Thamnocephalis sphaerospora</name>
    <dbReference type="NCBI Taxonomy" id="78915"/>
    <lineage>
        <taxon>Eukaryota</taxon>
        <taxon>Fungi</taxon>
        <taxon>Fungi incertae sedis</taxon>
        <taxon>Zoopagomycota</taxon>
        <taxon>Zoopagomycotina</taxon>
        <taxon>Zoopagomycetes</taxon>
        <taxon>Zoopagales</taxon>
        <taxon>Sigmoideomycetaceae</taxon>
        <taxon>Thamnocephalis</taxon>
    </lineage>
</organism>
<dbReference type="Pfam" id="PF00692">
    <property type="entry name" value="dUTPase"/>
    <property type="match status" value="1"/>
</dbReference>
<dbReference type="GO" id="GO:0046081">
    <property type="term" value="P:dUTP catabolic process"/>
    <property type="evidence" value="ECO:0007669"/>
    <property type="project" value="UniProtKB-UniRule"/>
</dbReference>
<keyword evidence="6" id="KW-0479">Metal-binding</keyword>
<keyword evidence="4 6" id="KW-0378">Hydrolase</keyword>
<dbReference type="SUPFAM" id="SSF51283">
    <property type="entry name" value="dUTPase-like"/>
    <property type="match status" value="1"/>
</dbReference>
<keyword evidence="6" id="KW-0460">Magnesium</keyword>
<dbReference type="AlphaFoldDB" id="A0A4P9XGI4"/>
<protein>
    <recommendedName>
        <fullName evidence="6">Deoxyuridine 5'-triphosphate nucleotidohydrolase</fullName>
        <shortName evidence="6">dUTPase</shortName>
        <ecNumber evidence="6">3.6.1.23</ecNumber>
    </recommendedName>
    <alternativeName>
        <fullName evidence="6">dUTP pyrophosphatase</fullName>
    </alternativeName>
</protein>
<proteinExistence type="inferred from homology"/>
<dbReference type="GO" id="GO:0006226">
    <property type="term" value="P:dUMP biosynthetic process"/>
    <property type="evidence" value="ECO:0007669"/>
    <property type="project" value="UniProtKB-UniRule"/>
</dbReference>
<name>A0A4P9XGI4_9FUNG</name>
<dbReference type="PANTHER" id="PTHR11241:SF0">
    <property type="entry name" value="DEOXYURIDINE 5'-TRIPHOSPHATE NUCLEOTIDOHYDROLASE"/>
    <property type="match status" value="1"/>
</dbReference>
<dbReference type="InterPro" id="IPR008181">
    <property type="entry name" value="dUTPase"/>
</dbReference>
<comment type="pathway">
    <text evidence="1 6">Pyrimidine metabolism; dUMP biosynthesis; dUMP from dCTP (dUTP route): step 2/2.</text>
</comment>
<dbReference type="GO" id="GO:0004170">
    <property type="term" value="F:dUTP diphosphatase activity"/>
    <property type="evidence" value="ECO:0007669"/>
    <property type="project" value="UniProtKB-UniRule"/>
</dbReference>
<accession>A0A4P9XGI4</accession>
<dbReference type="Proteomes" id="UP000271241">
    <property type="component" value="Unassembled WGS sequence"/>
</dbReference>
<keyword evidence="9" id="KW-1185">Reference proteome</keyword>
<dbReference type="Gene3D" id="2.70.40.10">
    <property type="match status" value="1"/>
</dbReference>
<evidence type="ECO:0000256" key="2">
    <source>
        <dbReference type="ARBA" id="ARBA00006581"/>
    </source>
</evidence>
<dbReference type="GO" id="GO:0000287">
    <property type="term" value="F:magnesium ion binding"/>
    <property type="evidence" value="ECO:0007669"/>
    <property type="project" value="UniProtKB-UniRule"/>
</dbReference>
<dbReference type="OrthoDB" id="10261072at2759"/>
<feature type="domain" description="dUTPase-like" evidence="7">
    <location>
        <begin position="22"/>
        <end position="93"/>
    </location>
</feature>
<comment type="cofactor">
    <cofactor evidence="6">
        <name>Mg(2+)</name>
        <dbReference type="ChEBI" id="CHEBI:18420"/>
    </cofactor>
</comment>
<comment type="catalytic activity">
    <reaction evidence="6">
        <text>dUTP + H2O = dUMP + diphosphate + H(+)</text>
        <dbReference type="Rhea" id="RHEA:10248"/>
        <dbReference type="ChEBI" id="CHEBI:15377"/>
        <dbReference type="ChEBI" id="CHEBI:15378"/>
        <dbReference type="ChEBI" id="CHEBI:33019"/>
        <dbReference type="ChEBI" id="CHEBI:61555"/>
        <dbReference type="ChEBI" id="CHEBI:246422"/>
        <dbReference type="EC" id="3.6.1.23"/>
    </reaction>
</comment>
<gene>
    <name evidence="8" type="ORF">THASP1DRAFT_5050</name>
</gene>
<comment type="similarity">
    <text evidence="2 6">Belongs to the dUTPase family.</text>
</comment>
<evidence type="ECO:0000313" key="9">
    <source>
        <dbReference type="Proteomes" id="UP000271241"/>
    </source>
</evidence>
<sequence>AGLSAIDDTPATLDVKLLSPTARLPSRGSKRAVGYDLHAAKDVSIKPHSQEMVPTGLALQLPEGTYGRIAPRSGLAARNAVDVHAGVIDPDYR</sequence>
<comment type="function">
    <text evidence="6">Involved in nucleotide metabolism via production of dUMP, the immediate precursor of thymidine nucleotides, and decreases the intracellular concentration of dUTP so that uracil cannot be incorporated into DNA.</text>
</comment>
<comment type="subunit">
    <text evidence="3 6">Homotrimer.</text>
</comment>
<evidence type="ECO:0000256" key="4">
    <source>
        <dbReference type="ARBA" id="ARBA00022801"/>
    </source>
</evidence>
<reference evidence="9" key="1">
    <citation type="journal article" date="2018" name="Nat. Microbiol.">
        <title>Leveraging single-cell genomics to expand the fungal tree of life.</title>
        <authorList>
            <person name="Ahrendt S.R."/>
            <person name="Quandt C.A."/>
            <person name="Ciobanu D."/>
            <person name="Clum A."/>
            <person name="Salamov A."/>
            <person name="Andreopoulos B."/>
            <person name="Cheng J.F."/>
            <person name="Woyke T."/>
            <person name="Pelin A."/>
            <person name="Henrissat B."/>
            <person name="Reynolds N.K."/>
            <person name="Benny G.L."/>
            <person name="Smith M.E."/>
            <person name="James T.Y."/>
            <person name="Grigoriev I.V."/>
        </authorList>
    </citation>
    <scope>NUCLEOTIDE SEQUENCE [LARGE SCALE GENOMIC DNA]</scope>
    <source>
        <strain evidence="9">RSA 1356</strain>
    </source>
</reference>
<feature type="non-terminal residue" evidence="8">
    <location>
        <position position="93"/>
    </location>
</feature>
<dbReference type="EC" id="3.6.1.23" evidence="6"/>
<evidence type="ECO:0000256" key="1">
    <source>
        <dbReference type="ARBA" id="ARBA00005142"/>
    </source>
</evidence>